<proteinExistence type="predicted"/>
<dbReference type="PANTHER" id="PTHR43628">
    <property type="entry name" value="ACTIVATOR OF C KINASE PROTEIN 1-RELATED"/>
    <property type="match status" value="1"/>
</dbReference>
<evidence type="ECO:0008006" key="2">
    <source>
        <dbReference type="Google" id="ProtNLM"/>
    </source>
</evidence>
<gene>
    <name evidence="1" type="ORF">GLOINDRAFT_82077</name>
</gene>
<sequence>MISDKIIEIINISINEKNDDDIKIKENILDYINNSCKINLQEIYTWFLNNNQINNKTNLIFLLGYFNYCGICIEKNYEEAFSLFSKAAEKNYNLAKYYIGLCHEFGDGALKSEEIAFQYYEEIANENHAAGEFKIGLFYDKGIGVKKDSRMANYWYKRAANNGRISMLGYCYFNGIGTNINNKKALELYKQAANLGYSVAQYNLASMYEHEDINQAIYWYKRSANQGYPNAQSKLESLKVGS</sequence>
<accession>U9TGC1</accession>
<dbReference type="AlphaFoldDB" id="U9TGC1"/>
<dbReference type="EMBL" id="KI290612">
    <property type="protein sequence ID" value="ESA07214.1"/>
    <property type="molecule type" value="Genomic_DNA"/>
</dbReference>
<dbReference type="Pfam" id="PF08238">
    <property type="entry name" value="Sel1"/>
    <property type="match status" value="5"/>
</dbReference>
<dbReference type="Gene3D" id="1.25.40.10">
    <property type="entry name" value="Tetratricopeptide repeat domain"/>
    <property type="match status" value="2"/>
</dbReference>
<reference evidence="1" key="1">
    <citation type="submission" date="2013-07" db="EMBL/GenBank/DDBJ databases">
        <title>The genome of an arbuscular mycorrhizal fungus provides insights into the evolution of the oldest plant symbiosis.</title>
        <authorList>
            <consortium name="DOE Joint Genome Institute"/>
            <person name="Tisserant E."/>
            <person name="Malbreil M."/>
            <person name="Kuo A."/>
            <person name="Kohler A."/>
            <person name="Symeonidi A."/>
            <person name="Balestrini R."/>
            <person name="Charron P."/>
            <person name="Duensing N."/>
            <person name="Frei-dit-Frey N."/>
            <person name="Gianinazzi-Pearson V."/>
            <person name="Gilbert B."/>
            <person name="Handa Y."/>
            <person name="Hijri M."/>
            <person name="Kaul R."/>
            <person name="Kawaguchi M."/>
            <person name="Krajinski F."/>
            <person name="Lammers P."/>
            <person name="Lapierre D."/>
            <person name="Masclaux F.G."/>
            <person name="Murat C."/>
            <person name="Morin E."/>
            <person name="Ndikumana S."/>
            <person name="Pagni M."/>
            <person name="Petitpierre D."/>
            <person name="Requena N."/>
            <person name="Rosikiewicz P."/>
            <person name="Riley R."/>
            <person name="Saito K."/>
            <person name="San Clemente H."/>
            <person name="Shapiro H."/>
            <person name="van Tuinen D."/>
            <person name="Becard G."/>
            <person name="Bonfante P."/>
            <person name="Paszkowski U."/>
            <person name="Shachar-Hill Y."/>
            <person name="Young J.P."/>
            <person name="Sanders I.R."/>
            <person name="Henrissat B."/>
            <person name="Rensing S.A."/>
            <person name="Grigoriev I.V."/>
            <person name="Corradi N."/>
            <person name="Roux C."/>
            <person name="Martin F."/>
        </authorList>
    </citation>
    <scope>NUCLEOTIDE SEQUENCE</scope>
    <source>
        <strain evidence="1">DAOM 197198</strain>
    </source>
</reference>
<evidence type="ECO:0000313" key="1">
    <source>
        <dbReference type="EMBL" id="ESA07214.1"/>
    </source>
</evidence>
<dbReference type="InterPro" id="IPR011990">
    <property type="entry name" value="TPR-like_helical_dom_sf"/>
</dbReference>
<name>U9TGC1_RHIID</name>
<protein>
    <recommendedName>
        <fullName evidence="2">HCP-like protein</fullName>
    </recommendedName>
</protein>
<dbReference type="PANTHER" id="PTHR43628:SF1">
    <property type="entry name" value="CHITIN SYNTHASE REGULATORY FACTOR 2-RELATED"/>
    <property type="match status" value="1"/>
</dbReference>
<dbReference type="SMART" id="SM00671">
    <property type="entry name" value="SEL1"/>
    <property type="match status" value="5"/>
</dbReference>
<dbReference type="HOGENOM" id="CLU_000288_36_7_1"/>
<organism evidence="1">
    <name type="scientific">Rhizophagus irregularis (strain DAOM 181602 / DAOM 197198 / MUCL 43194)</name>
    <name type="common">Arbuscular mycorrhizal fungus</name>
    <name type="synonym">Glomus intraradices</name>
    <dbReference type="NCBI Taxonomy" id="747089"/>
    <lineage>
        <taxon>Eukaryota</taxon>
        <taxon>Fungi</taxon>
        <taxon>Fungi incertae sedis</taxon>
        <taxon>Mucoromycota</taxon>
        <taxon>Glomeromycotina</taxon>
        <taxon>Glomeromycetes</taxon>
        <taxon>Glomerales</taxon>
        <taxon>Glomeraceae</taxon>
        <taxon>Rhizophagus</taxon>
    </lineage>
</organism>
<dbReference type="InterPro" id="IPR006597">
    <property type="entry name" value="Sel1-like"/>
</dbReference>
<dbReference type="SUPFAM" id="SSF81901">
    <property type="entry name" value="HCP-like"/>
    <property type="match status" value="2"/>
</dbReference>
<dbReference type="eggNOG" id="KOG1550">
    <property type="taxonomic scope" value="Eukaryota"/>
</dbReference>
<dbReference type="InterPro" id="IPR052945">
    <property type="entry name" value="Mitotic_Regulator"/>
</dbReference>